<dbReference type="EMBL" id="SJOL01009874">
    <property type="protein sequence ID" value="TGZ55060.1"/>
    <property type="molecule type" value="Genomic_DNA"/>
</dbReference>
<keyword evidence="2" id="KW-1185">Reference proteome</keyword>
<organism evidence="1 2">
    <name type="scientific">Opisthorchis felineus</name>
    <dbReference type="NCBI Taxonomy" id="147828"/>
    <lineage>
        <taxon>Eukaryota</taxon>
        <taxon>Metazoa</taxon>
        <taxon>Spiralia</taxon>
        <taxon>Lophotrochozoa</taxon>
        <taxon>Platyhelminthes</taxon>
        <taxon>Trematoda</taxon>
        <taxon>Digenea</taxon>
        <taxon>Opisthorchiida</taxon>
        <taxon>Opisthorchiata</taxon>
        <taxon>Opisthorchiidae</taxon>
        <taxon>Opisthorchis</taxon>
    </lineage>
</organism>
<evidence type="ECO:0000313" key="1">
    <source>
        <dbReference type="EMBL" id="TGZ55060.1"/>
    </source>
</evidence>
<protein>
    <submittedName>
        <fullName evidence="1">Uncharacterized protein</fullName>
    </submittedName>
</protein>
<evidence type="ECO:0000313" key="2">
    <source>
        <dbReference type="Proteomes" id="UP000308267"/>
    </source>
</evidence>
<dbReference type="AlphaFoldDB" id="A0A4S2KYA9"/>
<name>A0A4S2KYA9_OPIFE</name>
<reference evidence="1 2" key="1">
    <citation type="journal article" date="2019" name="BMC Genomics">
        <title>New insights from Opisthorchis felineus genome: update on genomics of the epidemiologically important liver flukes.</title>
        <authorList>
            <person name="Ershov N.I."/>
            <person name="Mordvinov V.A."/>
            <person name="Prokhortchouk E.B."/>
            <person name="Pakharukova M.Y."/>
            <person name="Gunbin K.V."/>
            <person name="Ustyantsev K."/>
            <person name="Genaev M.A."/>
            <person name="Blinov A.G."/>
            <person name="Mazur A."/>
            <person name="Boulygina E."/>
            <person name="Tsygankova S."/>
            <person name="Khrameeva E."/>
            <person name="Chekanov N."/>
            <person name="Fan G."/>
            <person name="Xiao A."/>
            <person name="Zhang H."/>
            <person name="Xu X."/>
            <person name="Yang H."/>
            <person name="Solovyev V."/>
            <person name="Lee S.M."/>
            <person name="Liu X."/>
            <person name="Afonnikov D.A."/>
            <person name="Skryabin K.G."/>
        </authorList>
    </citation>
    <scope>NUCLEOTIDE SEQUENCE [LARGE SCALE GENOMIC DNA]</scope>
    <source>
        <strain evidence="1">AK-0245</strain>
        <tissue evidence="1">Whole organism</tissue>
    </source>
</reference>
<accession>A0A4S2KYA9</accession>
<comment type="caution">
    <text evidence="1">The sequence shown here is derived from an EMBL/GenBank/DDBJ whole genome shotgun (WGS) entry which is preliminary data.</text>
</comment>
<gene>
    <name evidence="1" type="ORF">CRM22_010495</name>
</gene>
<dbReference type="Proteomes" id="UP000308267">
    <property type="component" value="Unassembled WGS sequence"/>
</dbReference>
<sequence length="137" mass="16168">MHYFFVKINTYNYAHYLYLPSNLKLRFKDDSSSGRVDAARVVQFSGPIYNNKRYRQGITLSESQIRMSVLTKVQRAICTHPILERAFRYFSGFKLSPSDYDTLWVCFDVVYKEVDLGDLAMGTELEMLHRRLPYNMQ</sequence>
<proteinExistence type="predicted"/>